<feature type="transmembrane region" description="Helical" evidence="1">
    <location>
        <begin position="372"/>
        <end position="389"/>
    </location>
</feature>
<feature type="transmembrane region" description="Helical" evidence="1">
    <location>
        <begin position="338"/>
        <end position="360"/>
    </location>
</feature>
<dbReference type="SUPFAM" id="SSF103473">
    <property type="entry name" value="MFS general substrate transporter"/>
    <property type="match status" value="1"/>
</dbReference>
<sequence>MNTKSSTFATASLWPAFGLGLSVAVGNGLARFAYALILPAMHQAMAWNYAQAGWLNTANALGYLAGAASGYLLLRYRSPTWLFSVGLYLTVLSLPATALSADLVWLTAARLLSGIGAAWAFSCGGALVAVRYRHFPDLSGTAMGLYFAGAGIGIALSGLAVDPLLAFWGVAAWPQAWLLLGLLAAVLSVWPLLEARRPVDVAPSASRRALSLSGLWTPLLGYLLFAAGYIVYMTFILAWMRNQGWSLLFGLSFWLILGSGVAVSPFVWRVALNNWPPALTQSASCFATLIGASIPILDGGGASLLCSAAAFGLGMFIVPSSVAVLVRQRMPSDLWAKGITFFTVVFALGQAIGPVAAGAIADMGTLNDSLSFGAALLLVAALLPLLGLASKGVPGHRLGEGLNEESE</sequence>
<dbReference type="RefSeq" id="WP_156054256.1">
    <property type="nucleotide sequence ID" value="NZ_JAFKMR010000019.1"/>
</dbReference>
<gene>
    <name evidence="2" type="ORF">J0I24_09880</name>
</gene>
<feature type="transmembrane region" description="Helical" evidence="1">
    <location>
        <begin position="275"/>
        <end position="296"/>
    </location>
</feature>
<dbReference type="Proteomes" id="UP000664800">
    <property type="component" value="Unassembled WGS sequence"/>
</dbReference>
<proteinExistence type="predicted"/>
<evidence type="ECO:0000313" key="3">
    <source>
        <dbReference type="Proteomes" id="UP000664800"/>
    </source>
</evidence>
<dbReference type="InterPro" id="IPR036259">
    <property type="entry name" value="MFS_trans_sf"/>
</dbReference>
<feature type="transmembrane region" description="Helical" evidence="1">
    <location>
        <begin position="111"/>
        <end position="132"/>
    </location>
</feature>
<feature type="transmembrane region" description="Helical" evidence="1">
    <location>
        <begin position="51"/>
        <end position="74"/>
    </location>
</feature>
<dbReference type="GO" id="GO:0005886">
    <property type="term" value="C:plasma membrane"/>
    <property type="evidence" value="ECO:0007669"/>
    <property type="project" value="TreeGrafter"/>
</dbReference>
<accession>A0A8I1MW33</accession>
<protein>
    <submittedName>
        <fullName evidence="2">YbfB/YjiJ family MFS transporter</fullName>
    </submittedName>
</protein>
<dbReference type="Gene3D" id="1.20.1250.20">
    <property type="entry name" value="MFS general substrate transporter like domains"/>
    <property type="match status" value="1"/>
</dbReference>
<evidence type="ECO:0000313" key="2">
    <source>
        <dbReference type="EMBL" id="MBN8744603.1"/>
    </source>
</evidence>
<feature type="transmembrane region" description="Helical" evidence="1">
    <location>
        <begin position="245"/>
        <end position="268"/>
    </location>
</feature>
<comment type="caution">
    <text evidence="2">The sequence shown here is derived from an EMBL/GenBank/DDBJ whole genome shotgun (WGS) entry which is preliminary data.</text>
</comment>
<dbReference type="PANTHER" id="PTHR23537:SF1">
    <property type="entry name" value="SUGAR TRANSPORTER"/>
    <property type="match status" value="1"/>
</dbReference>
<feature type="transmembrane region" description="Helical" evidence="1">
    <location>
        <begin position="144"/>
        <end position="170"/>
    </location>
</feature>
<dbReference type="AlphaFoldDB" id="A0A8I1MW33"/>
<feature type="transmembrane region" description="Helical" evidence="1">
    <location>
        <begin position="176"/>
        <end position="193"/>
    </location>
</feature>
<dbReference type="InterPro" id="IPR010645">
    <property type="entry name" value="MFS_4"/>
</dbReference>
<reference evidence="2" key="1">
    <citation type="submission" date="2021-02" db="EMBL/GenBank/DDBJ databases">
        <title>Thiocyanate and organic carbon inputs drive convergent selection for specific autotrophic Afipia and Thiobacillus strains within complex microbiomes.</title>
        <authorList>
            <person name="Huddy R.J."/>
            <person name="Sachdeva R."/>
            <person name="Kadzinga F."/>
            <person name="Kantor R.S."/>
            <person name="Harrison S.T.L."/>
            <person name="Banfield J.F."/>
        </authorList>
    </citation>
    <scope>NUCLEOTIDE SEQUENCE</scope>
    <source>
        <strain evidence="2">SCN18_13_7_16_R3_B_64_19</strain>
    </source>
</reference>
<feature type="transmembrane region" description="Helical" evidence="1">
    <location>
        <begin position="81"/>
        <end position="105"/>
    </location>
</feature>
<feature type="transmembrane region" description="Helical" evidence="1">
    <location>
        <begin position="214"/>
        <end position="239"/>
    </location>
</feature>
<evidence type="ECO:0000256" key="1">
    <source>
        <dbReference type="SAM" id="Phobius"/>
    </source>
</evidence>
<dbReference type="Pfam" id="PF06779">
    <property type="entry name" value="MFS_4"/>
    <property type="match status" value="1"/>
</dbReference>
<keyword evidence="1" id="KW-0472">Membrane</keyword>
<feature type="transmembrane region" description="Helical" evidence="1">
    <location>
        <begin position="302"/>
        <end position="326"/>
    </location>
</feature>
<dbReference type="EMBL" id="JAFKMR010000019">
    <property type="protein sequence ID" value="MBN8744603.1"/>
    <property type="molecule type" value="Genomic_DNA"/>
</dbReference>
<keyword evidence="1" id="KW-0812">Transmembrane</keyword>
<name>A0A8I1MW33_THIA3</name>
<organism evidence="2 3">
    <name type="scientific">Thiomonas arsenitoxydans (strain DSM 22701 / CIP 110005 / 3As)</name>
    <dbReference type="NCBI Taxonomy" id="426114"/>
    <lineage>
        <taxon>Bacteria</taxon>
        <taxon>Pseudomonadati</taxon>
        <taxon>Pseudomonadota</taxon>
        <taxon>Betaproteobacteria</taxon>
        <taxon>Burkholderiales</taxon>
        <taxon>Thiomonas</taxon>
    </lineage>
</organism>
<keyword evidence="1" id="KW-1133">Transmembrane helix</keyword>
<dbReference type="PANTHER" id="PTHR23537">
    <property type="match status" value="1"/>
</dbReference>